<reference evidence="2" key="2">
    <citation type="journal article" date="2021" name="PeerJ">
        <title>Extensive microbial diversity within the chicken gut microbiome revealed by metagenomics and culture.</title>
        <authorList>
            <person name="Gilroy R."/>
            <person name="Ravi A."/>
            <person name="Getino M."/>
            <person name="Pursley I."/>
            <person name="Horton D.L."/>
            <person name="Alikhan N.F."/>
            <person name="Baker D."/>
            <person name="Gharbi K."/>
            <person name="Hall N."/>
            <person name="Watson M."/>
            <person name="Adriaenssens E.M."/>
            <person name="Foster-Nyarko E."/>
            <person name="Jarju S."/>
            <person name="Secka A."/>
            <person name="Antonio M."/>
            <person name="Oren A."/>
            <person name="Chaudhuri R.R."/>
            <person name="La Ragione R."/>
            <person name="Hildebrand F."/>
            <person name="Pallen M.J."/>
        </authorList>
    </citation>
    <scope>NUCLEOTIDE SEQUENCE</scope>
    <source>
        <strain evidence="2">17213</strain>
    </source>
</reference>
<protein>
    <submittedName>
        <fullName evidence="2">Uncharacterized protein</fullName>
    </submittedName>
</protein>
<keyword evidence="1" id="KW-0175">Coiled coil</keyword>
<reference evidence="2" key="1">
    <citation type="submission" date="2020-10" db="EMBL/GenBank/DDBJ databases">
        <authorList>
            <person name="Gilroy R."/>
        </authorList>
    </citation>
    <scope>NUCLEOTIDE SEQUENCE</scope>
    <source>
        <strain evidence="2">17213</strain>
    </source>
</reference>
<accession>A0A9D9GNT2</accession>
<evidence type="ECO:0000256" key="1">
    <source>
        <dbReference type="SAM" id="Coils"/>
    </source>
</evidence>
<dbReference type="Proteomes" id="UP000823631">
    <property type="component" value="Unassembled WGS sequence"/>
</dbReference>
<sequence>MTEPQNKQETFSEVLSAVDRQQQGRKIPLELLIGRILACKHCTLGRISLDAIEPIPADLPADDKKPEAQYLIAGKLLISWYMHPEESHDGAQYELRLILPYQCWEGPDDLPRLRAHMPLCADEAALLRSIKPVILRNEQVYFAFPIGESANSDLMPRLDWKNFERLESPADQDYERLELAAALLSGTDAECLKAAETMLDENCCPDARRQFDDFLKAHASLTARAEALLQKINQQEARAQELKTKILAETAPGLKPEK</sequence>
<evidence type="ECO:0000313" key="2">
    <source>
        <dbReference type="EMBL" id="MBO8415372.1"/>
    </source>
</evidence>
<name>A0A9D9GNT2_9GAMM</name>
<proteinExistence type="predicted"/>
<dbReference type="EMBL" id="JADINH010000064">
    <property type="protein sequence ID" value="MBO8415372.1"/>
    <property type="molecule type" value="Genomic_DNA"/>
</dbReference>
<feature type="coiled-coil region" evidence="1">
    <location>
        <begin position="218"/>
        <end position="245"/>
    </location>
</feature>
<gene>
    <name evidence="2" type="ORF">IAB19_03200</name>
</gene>
<evidence type="ECO:0000313" key="3">
    <source>
        <dbReference type="Proteomes" id="UP000823631"/>
    </source>
</evidence>
<dbReference type="AlphaFoldDB" id="A0A9D9GNT2"/>
<organism evidence="2 3">
    <name type="scientific">Candidatus Avisuccinivibrio stercorigallinarum</name>
    <dbReference type="NCBI Taxonomy" id="2840704"/>
    <lineage>
        <taxon>Bacteria</taxon>
        <taxon>Pseudomonadati</taxon>
        <taxon>Pseudomonadota</taxon>
        <taxon>Gammaproteobacteria</taxon>
        <taxon>Aeromonadales</taxon>
        <taxon>Succinivibrionaceae</taxon>
        <taxon>Succinivibrionaceae incertae sedis</taxon>
        <taxon>Candidatus Avisuccinivibrio</taxon>
    </lineage>
</organism>
<comment type="caution">
    <text evidence="2">The sequence shown here is derived from an EMBL/GenBank/DDBJ whole genome shotgun (WGS) entry which is preliminary data.</text>
</comment>